<protein>
    <recommendedName>
        <fullName evidence="1">TIR domain-containing protein</fullName>
    </recommendedName>
</protein>
<evidence type="ECO:0000259" key="1">
    <source>
        <dbReference type="PROSITE" id="PS50104"/>
    </source>
</evidence>
<organism evidence="2 3">
    <name type="scientific">Taxus chinensis</name>
    <name type="common">Chinese yew</name>
    <name type="synonym">Taxus wallichiana var. chinensis</name>
    <dbReference type="NCBI Taxonomy" id="29808"/>
    <lineage>
        <taxon>Eukaryota</taxon>
        <taxon>Viridiplantae</taxon>
        <taxon>Streptophyta</taxon>
        <taxon>Embryophyta</taxon>
        <taxon>Tracheophyta</taxon>
        <taxon>Spermatophyta</taxon>
        <taxon>Pinopsida</taxon>
        <taxon>Pinidae</taxon>
        <taxon>Conifers II</taxon>
        <taxon>Cupressales</taxon>
        <taxon>Taxaceae</taxon>
        <taxon>Taxus</taxon>
    </lineage>
</organism>
<feature type="non-terminal residue" evidence="2">
    <location>
        <position position="148"/>
    </location>
</feature>
<dbReference type="InterPro" id="IPR035897">
    <property type="entry name" value="Toll_tir_struct_dom_sf"/>
</dbReference>
<proteinExistence type="predicted"/>
<dbReference type="Gene3D" id="3.40.50.10140">
    <property type="entry name" value="Toll/interleukin-1 receptor homology (TIR) domain"/>
    <property type="match status" value="1"/>
</dbReference>
<keyword evidence="3" id="KW-1185">Reference proteome</keyword>
<comment type="caution">
    <text evidence="2">The sequence shown here is derived from an EMBL/GenBank/DDBJ whole genome shotgun (WGS) entry which is preliminary data.</text>
</comment>
<dbReference type="AlphaFoldDB" id="A0AA38LN45"/>
<dbReference type="PROSITE" id="PS50104">
    <property type="entry name" value="TIR"/>
    <property type="match status" value="1"/>
</dbReference>
<dbReference type="SUPFAM" id="SSF52200">
    <property type="entry name" value="Toll/Interleukin receptor TIR domain"/>
    <property type="match status" value="1"/>
</dbReference>
<dbReference type="Pfam" id="PF01582">
    <property type="entry name" value="TIR"/>
    <property type="match status" value="1"/>
</dbReference>
<evidence type="ECO:0000313" key="3">
    <source>
        <dbReference type="Proteomes" id="UP000824469"/>
    </source>
</evidence>
<reference evidence="2 3" key="1">
    <citation type="journal article" date="2021" name="Nat. Plants">
        <title>The Taxus genome provides insights into paclitaxel biosynthesis.</title>
        <authorList>
            <person name="Xiong X."/>
            <person name="Gou J."/>
            <person name="Liao Q."/>
            <person name="Li Y."/>
            <person name="Zhou Q."/>
            <person name="Bi G."/>
            <person name="Li C."/>
            <person name="Du R."/>
            <person name="Wang X."/>
            <person name="Sun T."/>
            <person name="Guo L."/>
            <person name="Liang H."/>
            <person name="Lu P."/>
            <person name="Wu Y."/>
            <person name="Zhang Z."/>
            <person name="Ro D.K."/>
            <person name="Shang Y."/>
            <person name="Huang S."/>
            <person name="Yan J."/>
        </authorList>
    </citation>
    <scope>NUCLEOTIDE SEQUENCE [LARGE SCALE GENOMIC DNA]</scope>
    <source>
        <strain evidence="2">Ta-2019</strain>
    </source>
</reference>
<sequence length="148" mass="16507">LPGNLIRLNMMNWSNIENTDMPFQCGRRSKFGRTAKEINGRATASAFEFESKRLSSLQWQSSSFASTSGVNKLSYDLFINYRGSNVNHKLASAIYHTLDLMGFRALFNAQQLKPGDEISAEIQRAIANSSIHIAIFPPTCAQSPVVFE</sequence>
<feature type="domain" description="TIR" evidence="1">
    <location>
        <begin position="73"/>
        <end position="148"/>
    </location>
</feature>
<dbReference type="EMBL" id="JAHRHJ020000001">
    <property type="protein sequence ID" value="KAH9329959.1"/>
    <property type="molecule type" value="Genomic_DNA"/>
</dbReference>
<dbReference type="Proteomes" id="UP000824469">
    <property type="component" value="Unassembled WGS sequence"/>
</dbReference>
<dbReference type="InterPro" id="IPR000157">
    <property type="entry name" value="TIR_dom"/>
</dbReference>
<gene>
    <name evidence="2" type="ORF">KI387_002067</name>
</gene>
<name>A0AA38LN45_TAXCH</name>
<dbReference type="GO" id="GO:0007165">
    <property type="term" value="P:signal transduction"/>
    <property type="evidence" value="ECO:0007669"/>
    <property type="project" value="InterPro"/>
</dbReference>
<evidence type="ECO:0000313" key="2">
    <source>
        <dbReference type="EMBL" id="KAH9329959.1"/>
    </source>
</evidence>
<accession>A0AA38LN45</accession>